<evidence type="ECO:0000313" key="2">
    <source>
        <dbReference type="Proteomes" id="UP001348149"/>
    </source>
</evidence>
<comment type="caution">
    <text evidence="1">The sequence shown here is derived from an EMBL/GenBank/DDBJ whole genome shotgun (WGS) entry which is preliminary data.</text>
</comment>
<keyword evidence="2" id="KW-1185">Reference proteome</keyword>
<proteinExistence type="predicted"/>
<evidence type="ECO:0000313" key="1">
    <source>
        <dbReference type="EMBL" id="MEC3863462.1"/>
    </source>
</evidence>
<sequence>MEESYTVKVVKDVESGKVLSQAWFNAAGQEHNTSGPAVVEYGPDGEPVRQCWMQNGQFHRDEADGPAIITRNPDDDTLLVKFLQNNRLHRIDGPAVVHKFETTGELISERFFRDGHLYRPWLRLQTP</sequence>
<accession>A0ABU6HLY0</accession>
<name>A0ABU6HLY0_9RHOB</name>
<protein>
    <submittedName>
        <fullName evidence="1">Uncharacterized protein</fullName>
    </submittedName>
</protein>
<dbReference type="EMBL" id="JAYLLH010000070">
    <property type="protein sequence ID" value="MEC3863462.1"/>
    <property type="molecule type" value="Genomic_DNA"/>
</dbReference>
<dbReference type="Proteomes" id="UP001348149">
    <property type="component" value="Unassembled WGS sequence"/>
</dbReference>
<organism evidence="1 2">
    <name type="scientific">Mesobacterium hydrothermale</name>
    <dbReference type="NCBI Taxonomy" id="3111907"/>
    <lineage>
        <taxon>Bacteria</taxon>
        <taxon>Pseudomonadati</taxon>
        <taxon>Pseudomonadota</taxon>
        <taxon>Alphaproteobacteria</taxon>
        <taxon>Rhodobacterales</taxon>
        <taxon>Roseobacteraceae</taxon>
        <taxon>Mesobacterium</taxon>
    </lineage>
</organism>
<reference evidence="1 2" key="1">
    <citation type="submission" date="2024-01" db="EMBL/GenBank/DDBJ databases">
        <title>Mesobacterium rodlantinim sp. nov., isolated from shallow sea hydrothermal systems off Kueishantao Island.</title>
        <authorList>
            <person name="Su Z."/>
            <person name="Tang K."/>
        </authorList>
    </citation>
    <scope>NUCLEOTIDE SEQUENCE [LARGE SCALE GENOMIC DNA]</scope>
    <source>
        <strain evidence="1 2">TK19101</strain>
    </source>
</reference>
<gene>
    <name evidence="1" type="ORF">VK792_19460</name>
</gene>